<dbReference type="EMBL" id="UGRU01000001">
    <property type="protein sequence ID" value="SUA44741.1"/>
    <property type="molecule type" value="Genomic_DNA"/>
</dbReference>
<protein>
    <submittedName>
        <fullName evidence="2">Uncharacterized protein, possibly involved in aromatic compounds catabolism</fullName>
    </submittedName>
</protein>
<dbReference type="Pfam" id="PF03061">
    <property type="entry name" value="4HBT"/>
    <property type="match status" value="1"/>
</dbReference>
<evidence type="ECO:0000313" key="2">
    <source>
        <dbReference type="EMBL" id="SUA44741.1"/>
    </source>
</evidence>
<organism evidence="2 3">
    <name type="scientific">Nocardia africana</name>
    <dbReference type="NCBI Taxonomy" id="134964"/>
    <lineage>
        <taxon>Bacteria</taxon>
        <taxon>Bacillati</taxon>
        <taxon>Actinomycetota</taxon>
        <taxon>Actinomycetes</taxon>
        <taxon>Mycobacteriales</taxon>
        <taxon>Nocardiaceae</taxon>
        <taxon>Nocardia</taxon>
    </lineage>
</organism>
<dbReference type="OrthoDB" id="5505920at2"/>
<feature type="domain" description="Thioesterase" evidence="1">
    <location>
        <begin position="57"/>
        <end position="133"/>
    </location>
</feature>
<name>A0A378WWB7_9NOCA</name>
<dbReference type="InterPro" id="IPR029069">
    <property type="entry name" value="HotDog_dom_sf"/>
</dbReference>
<evidence type="ECO:0000259" key="1">
    <source>
        <dbReference type="Pfam" id="PF03061"/>
    </source>
</evidence>
<accession>A0A378WWB7</accession>
<sequence>MDTATGQVRVPWSVLPDYHCFGCSPHNRSGLNLAFTLHDDALRAAFRLSRSFESYPGIVHGGLIGVICDEVMGNLIVLTRHVPSFTVSQRTRFFTPLLIDRKYRCVATVSGGTGGDLIHAGAEILDDDGTVCASSSASYRPFALDDVRHHLRLGDDEVALLSNAITTANPLPHNGVHT</sequence>
<dbReference type="Proteomes" id="UP000255082">
    <property type="component" value="Unassembled WGS sequence"/>
</dbReference>
<dbReference type="InterPro" id="IPR006683">
    <property type="entry name" value="Thioestr_dom"/>
</dbReference>
<dbReference type="Gene3D" id="3.10.129.10">
    <property type="entry name" value="Hotdog Thioesterase"/>
    <property type="match status" value="1"/>
</dbReference>
<proteinExistence type="predicted"/>
<evidence type="ECO:0000313" key="3">
    <source>
        <dbReference type="Proteomes" id="UP000255082"/>
    </source>
</evidence>
<dbReference type="CDD" id="cd03443">
    <property type="entry name" value="PaaI_thioesterase"/>
    <property type="match status" value="1"/>
</dbReference>
<dbReference type="RefSeq" id="WP_062965176.1">
    <property type="nucleotide sequence ID" value="NZ_JAJFOE010000001.1"/>
</dbReference>
<dbReference type="SUPFAM" id="SSF54637">
    <property type="entry name" value="Thioesterase/thiol ester dehydrase-isomerase"/>
    <property type="match status" value="1"/>
</dbReference>
<reference evidence="2 3" key="1">
    <citation type="submission" date="2018-06" db="EMBL/GenBank/DDBJ databases">
        <authorList>
            <consortium name="Pathogen Informatics"/>
            <person name="Doyle S."/>
        </authorList>
    </citation>
    <scope>NUCLEOTIDE SEQUENCE [LARGE SCALE GENOMIC DNA]</scope>
    <source>
        <strain evidence="2 3">NCTC13184</strain>
    </source>
</reference>
<dbReference type="AlphaFoldDB" id="A0A378WWB7"/>
<gene>
    <name evidence="2" type="ORF">NCTC13184_03261</name>
</gene>